<evidence type="ECO:0000256" key="4">
    <source>
        <dbReference type="SAM" id="MobiDB-lite"/>
    </source>
</evidence>
<name>A0A8C3IKU0_CHRPI</name>
<dbReference type="SUPFAM" id="SSF54001">
    <property type="entry name" value="Cysteine proteinases"/>
    <property type="match status" value="1"/>
</dbReference>
<feature type="region of interest" description="Disordered" evidence="4">
    <location>
        <begin position="456"/>
        <end position="655"/>
    </location>
</feature>
<dbReference type="InterPro" id="IPR001394">
    <property type="entry name" value="Peptidase_C19_UCH"/>
</dbReference>
<accession>A0A8C3IKU0</accession>
<keyword evidence="7" id="KW-1185">Reference proteome</keyword>
<comment type="similarity">
    <text evidence="1">Belongs to the peptidase C19 family.</text>
</comment>
<keyword evidence="2" id="KW-0833">Ubl conjugation pathway</keyword>
<dbReference type="Proteomes" id="UP000694380">
    <property type="component" value="Unplaced"/>
</dbReference>
<dbReference type="InterPro" id="IPR038765">
    <property type="entry name" value="Papain-like_cys_pep_sf"/>
</dbReference>
<evidence type="ECO:0000256" key="1">
    <source>
        <dbReference type="ARBA" id="ARBA00009085"/>
    </source>
</evidence>
<evidence type="ECO:0000256" key="2">
    <source>
        <dbReference type="ARBA" id="ARBA00022786"/>
    </source>
</evidence>
<organism evidence="6 7">
    <name type="scientific">Chrysemys picta bellii</name>
    <name type="common">Western painted turtle</name>
    <name type="synonym">Emys bellii</name>
    <dbReference type="NCBI Taxonomy" id="8478"/>
    <lineage>
        <taxon>Eukaryota</taxon>
        <taxon>Metazoa</taxon>
        <taxon>Chordata</taxon>
        <taxon>Craniata</taxon>
        <taxon>Vertebrata</taxon>
        <taxon>Euteleostomi</taxon>
        <taxon>Archelosauria</taxon>
        <taxon>Testudinata</taxon>
        <taxon>Testudines</taxon>
        <taxon>Cryptodira</taxon>
        <taxon>Durocryptodira</taxon>
        <taxon>Testudinoidea</taxon>
        <taxon>Emydidae</taxon>
        <taxon>Chrysemys</taxon>
    </lineage>
</organism>
<dbReference type="PROSITE" id="PS50235">
    <property type="entry name" value="USP_3"/>
    <property type="match status" value="1"/>
</dbReference>
<dbReference type="GO" id="GO:0007605">
    <property type="term" value="P:sensory perception of sound"/>
    <property type="evidence" value="ECO:0007669"/>
    <property type="project" value="TreeGrafter"/>
</dbReference>
<dbReference type="GeneTree" id="ENSGT00940000156337"/>
<feature type="compositionally biased region" description="Basic and acidic residues" evidence="4">
    <location>
        <begin position="456"/>
        <end position="479"/>
    </location>
</feature>
<evidence type="ECO:0000313" key="7">
    <source>
        <dbReference type="Proteomes" id="UP000694380"/>
    </source>
</evidence>
<feature type="region of interest" description="Disordered" evidence="4">
    <location>
        <begin position="675"/>
        <end position="696"/>
    </location>
</feature>
<protein>
    <submittedName>
        <fullName evidence="6">Ubiquitin specific peptidase 53</fullName>
    </submittedName>
</protein>
<feature type="compositionally biased region" description="Polar residues" evidence="4">
    <location>
        <begin position="612"/>
        <end position="625"/>
    </location>
</feature>
<dbReference type="InterPro" id="IPR052398">
    <property type="entry name" value="Ubiquitin_hydrolase_53/54"/>
</dbReference>
<dbReference type="AlphaFoldDB" id="A0A8C3IKU0"/>
<feature type="domain" description="USP" evidence="5">
    <location>
        <begin position="30"/>
        <end position="343"/>
    </location>
</feature>
<dbReference type="PANTHER" id="PTHR22975:SF6">
    <property type="entry name" value="INACTIVE UBIQUITIN CARBOXYL-TERMINAL HYDROLASE 53"/>
    <property type="match status" value="1"/>
</dbReference>
<sequence length="1064" mass="119751">MAWAKFLRKPAGNLGKVYQPGSMLSLAPTKGLLNEPGQNSCFLNSAVQVLWQLDIFRRSLRGLTGHICQGDACIFCALKTIFAQFQHSREKALPSDNMRHALAESFKDEHRFQLGLMDDAAECFENILERIHFHIVPSCETDMCTSKSCITHQKFAMTLYEQCVCRSCGASSDPLPFTEFVRYISTTALCNEVDRMMERHERLKPEMFAELLQAANTTDDFRKCPSNCGQKIKIRRVLMNCPEIVTIGLVWDSEHSDLTEDVMRNLLFYRVTDEQAKNSELFLVGMICYTSRHYCAFAFHTKSCKWVLFDDANVKEVGTKWKDVVSKCIRCHFQPLLLFYANPDGTPVSTEDAPKHIIHWSHYKAAAGDDLGFEKSSVSKSDHTKENGFGECASQKSIKKFEIDNSAFSRSHILASGGRVPVKLGHSDQKDKLKDISKECAQKAVDMRNFSSYLRKDADRGSRRDSGRQRDLIGEDRSHFKSGSPPAGNGFRHYTDQRLYGSQGRGPYKHERVPNQTRPAAQVLGSNKREVFPAGEKMMSRVRADSATGYDTDSSQDSRDKGSISRSRNRGWKPMRETLNVDSIFSETEKKQHSPQHKANPSSKPKHEKEQSFNNWPKENQTQKGLMTIYEDETKQETGSRSSLDSEGKGNTEKIKGFTERKVHADSWQMQRTESGYESSDHISNESANLDSPIVEGTSPLDIKGIKETVSCRKDQMNMEANYRPHTNFPSESQLQMHSPPLKRAEMPHKKIFPSSTLQPNFKDHVKRETKISKLNEQSSSEWLNPDKFEKISMPVYSAEIVCGKRVNNNEFLSSSPLQSPHTRTLGSKSGLASLVQQNLLEQSHTELSSSGECAVQSFGRTNNLQIPEVIYQNLPPPLPPKKYTLNVSLGSKNESTADVTLPEVLQSNLSGFERQTAIASKSASEGAFTNEERFKETFQGNDHTIHKLDTAPRSSVNDCQTVSGSICNKGSQHTGPSVSSPDANDSVSLTTYFSVDSCMTDTYRMKYHQRPKLYFADSSFHKDKHLPPTGIDLGIVYPGILDSSHPTSEQRYKPSIEGIHCNR</sequence>
<reference evidence="6" key="1">
    <citation type="submission" date="2025-08" db="UniProtKB">
        <authorList>
            <consortium name="Ensembl"/>
        </authorList>
    </citation>
    <scope>IDENTIFICATION</scope>
</reference>
<dbReference type="GO" id="GO:0004843">
    <property type="term" value="F:cysteine-type deubiquitinase activity"/>
    <property type="evidence" value="ECO:0007669"/>
    <property type="project" value="InterPro"/>
</dbReference>
<dbReference type="Pfam" id="PF00443">
    <property type="entry name" value="UCH"/>
    <property type="match status" value="1"/>
</dbReference>
<dbReference type="Gene3D" id="3.90.70.10">
    <property type="entry name" value="Cysteine proteinases"/>
    <property type="match status" value="1"/>
</dbReference>
<keyword evidence="3" id="KW-0378">Hydrolase</keyword>
<dbReference type="GO" id="GO:0016579">
    <property type="term" value="P:protein deubiquitination"/>
    <property type="evidence" value="ECO:0007669"/>
    <property type="project" value="InterPro"/>
</dbReference>
<dbReference type="FunFam" id="3.90.70.10:FF:000041">
    <property type="entry name" value="Inactive ubiquitin carboxyl-terminal hydrolase 53"/>
    <property type="match status" value="1"/>
</dbReference>
<evidence type="ECO:0000313" key="6">
    <source>
        <dbReference type="Ensembl" id="ENSCPBP00000035566.1"/>
    </source>
</evidence>
<proteinExistence type="inferred from homology"/>
<dbReference type="GO" id="GO:0005911">
    <property type="term" value="C:cell-cell junction"/>
    <property type="evidence" value="ECO:0007669"/>
    <property type="project" value="TreeGrafter"/>
</dbReference>
<evidence type="ECO:0000256" key="3">
    <source>
        <dbReference type="ARBA" id="ARBA00022801"/>
    </source>
</evidence>
<gene>
    <name evidence="6" type="primary">USP53</name>
</gene>
<evidence type="ECO:0000259" key="5">
    <source>
        <dbReference type="PROSITE" id="PS50235"/>
    </source>
</evidence>
<reference evidence="6" key="2">
    <citation type="submission" date="2025-09" db="UniProtKB">
        <authorList>
            <consortium name="Ensembl"/>
        </authorList>
    </citation>
    <scope>IDENTIFICATION</scope>
</reference>
<feature type="compositionally biased region" description="Basic and acidic residues" evidence="4">
    <location>
        <begin position="632"/>
        <end position="655"/>
    </location>
</feature>
<dbReference type="InterPro" id="IPR028889">
    <property type="entry name" value="USP"/>
</dbReference>
<dbReference type="Ensembl" id="ENSCPBT00000041711.1">
    <property type="protein sequence ID" value="ENSCPBP00000035566.1"/>
    <property type="gene ID" value="ENSCPBG00000024758.1"/>
</dbReference>
<dbReference type="GO" id="GO:0010996">
    <property type="term" value="P:response to auditory stimulus"/>
    <property type="evidence" value="ECO:0007669"/>
    <property type="project" value="TreeGrafter"/>
</dbReference>
<dbReference type="CDD" id="cd02257">
    <property type="entry name" value="Peptidase_C19"/>
    <property type="match status" value="1"/>
</dbReference>
<dbReference type="OMA" id="MEQCYSE"/>
<dbReference type="PANTHER" id="PTHR22975">
    <property type="entry name" value="UBIQUITIN SPECIFIC PROTEINASE"/>
    <property type="match status" value="1"/>
</dbReference>